<sequence>MKGLFSYESAFRAYTQECIFNFFHDGITYAEIRPNFMATNSVKTDCGTTSYDNFDIMRIIEEESDAAIAKIRGDGHFFAGIKVIYCHPRVFKPDQVAKALAECLEIKKQFPELLCGFDLVGEEDAGNELHNFTAEFLSFQAACRAADVEIPFLFHCGETLSSGGKVDGNLYDAILLNAKRVGHGYALARHPVLMDLFKQRGMAVECCPISNEVLGLTATAAGHHLSQLLANAVPCTLNSDNGTFYRSSLSHDFYQALVGSEAMSLLGWKQLARWSLEHSCLSPTDRAAAFAAWDRAWLRFLHFVVRTWGPDGAWSERARVVDERVRRPGHVWDPSPRPAASLSLS</sequence>
<protein>
    <submittedName>
        <fullName evidence="5">Cat eye syndrome critical region protein 1</fullName>
    </submittedName>
</protein>
<evidence type="ECO:0000313" key="6">
    <source>
        <dbReference type="Proteomes" id="UP001629113"/>
    </source>
</evidence>
<dbReference type="InterPro" id="IPR006330">
    <property type="entry name" value="Ado/ade_deaminase"/>
</dbReference>
<dbReference type="Pfam" id="PF00962">
    <property type="entry name" value="A_deaminase"/>
    <property type="match status" value="1"/>
</dbReference>
<dbReference type="Proteomes" id="UP001629113">
    <property type="component" value="Unassembled WGS sequence"/>
</dbReference>
<dbReference type="PANTHER" id="PTHR11409:SF37">
    <property type="entry name" value="ADENOSINE DEAMINASE DOMAIN-CONTAINING PROTEIN"/>
    <property type="match status" value="1"/>
</dbReference>
<proteinExistence type="predicted"/>
<name>A0ABR4PKH2_9HELO</name>
<dbReference type="Gene3D" id="3.20.20.140">
    <property type="entry name" value="Metal-dependent hydrolases"/>
    <property type="match status" value="1"/>
</dbReference>
<dbReference type="PANTHER" id="PTHR11409">
    <property type="entry name" value="ADENOSINE DEAMINASE"/>
    <property type="match status" value="1"/>
</dbReference>
<evidence type="ECO:0000256" key="1">
    <source>
        <dbReference type="ARBA" id="ARBA00001947"/>
    </source>
</evidence>
<feature type="domain" description="Adenosine deaminase" evidence="4">
    <location>
        <begin position="8"/>
        <end position="286"/>
    </location>
</feature>
<reference evidence="5 6" key="1">
    <citation type="submission" date="2024-06" db="EMBL/GenBank/DDBJ databases">
        <title>Complete genome of Phlyctema vagabunda strain 19-DSS-EL-015.</title>
        <authorList>
            <person name="Fiorenzani C."/>
        </authorList>
    </citation>
    <scope>NUCLEOTIDE SEQUENCE [LARGE SCALE GENOMIC DNA]</scope>
    <source>
        <strain evidence="5 6">19-DSS-EL-015</strain>
    </source>
</reference>
<keyword evidence="2" id="KW-0479">Metal-binding</keyword>
<comment type="caution">
    <text evidence="5">The sequence shown here is derived from an EMBL/GenBank/DDBJ whole genome shotgun (WGS) entry which is preliminary data.</text>
</comment>
<dbReference type="InterPro" id="IPR032466">
    <property type="entry name" value="Metal_Hydrolase"/>
</dbReference>
<keyword evidence="3" id="KW-0378">Hydrolase</keyword>
<evidence type="ECO:0000313" key="5">
    <source>
        <dbReference type="EMBL" id="KAL3423800.1"/>
    </source>
</evidence>
<evidence type="ECO:0000256" key="3">
    <source>
        <dbReference type="ARBA" id="ARBA00022801"/>
    </source>
</evidence>
<dbReference type="EMBL" id="JBFCZG010000004">
    <property type="protein sequence ID" value="KAL3423800.1"/>
    <property type="molecule type" value="Genomic_DNA"/>
</dbReference>
<dbReference type="SUPFAM" id="SSF51556">
    <property type="entry name" value="Metallo-dependent hydrolases"/>
    <property type="match status" value="1"/>
</dbReference>
<accession>A0ABR4PKH2</accession>
<gene>
    <name evidence="5" type="ORF">PVAG01_05547</name>
</gene>
<dbReference type="InterPro" id="IPR001365">
    <property type="entry name" value="A_deaminase_dom"/>
</dbReference>
<comment type="cofactor">
    <cofactor evidence="1">
        <name>Zn(2+)</name>
        <dbReference type="ChEBI" id="CHEBI:29105"/>
    </cofactor>
</comment>
<evidence type="ECO:0000256" key="2">
    <source>
        <dbReference type="ARBA" id="ARBA00022723"/>
    </source>
</evidence>
<evidence type="ECO:0000259" key="4">
    <source>
        <dbReference type="Pfam" id="PF00962"/>
    </source>
</evidence>
<keyword evidence="6" id="KW-1185">Reference proteome</keyword>
<organism evidence="5 6">
    <name type="scientific">Phlyctema vagabunda</name>
    <dbReference type="NCBI Taxonomy" id="108571"/>
    <lineage>
        <taxon>Eukaryota</taxon>
        <taxon>Fungi</taxon>
        <taxon>Dikarya</taxon>
        <taxon>Ascomycota</taxon>
        <taxon>Pezizomycotina</taxon>
        <taxon>Leotiomycetes</taxon>
        <taxon>Helotiales</taxon>
        <taxon>Dermateaceae</taxon>
        <taxon>Phlyctema</taxon>
    </lineage>
</organism>